<proteinExistence type="predicted"/>
<feature type="domain" description="Methyltransferase regulatory" evidence="1">
    <location>
        <begin position="218"/>
        <end position="301"/>
    </location>
</feature>
<evidence type="ECO:0000313" key="3">
    <source>
        <dbReference type="EMBL" id="SFU37193.1"/>
    </source>
</evidence>
<dbReference type="Pfam" id="PF13847">
    <property type="entry name" value="Methyltransf_31"/>
    <property type="match status" value="1"/>
</dbReference>
<dbReference type="Gene3D" id="3.40.50.150">
    <property type="entry name" value="Vaccinia Virus protein VP39"/>
    <property type="match status" value="1"/>
</dbReference>
<dbReference type="RefSeq" id="WP_177306910.1">
    <property type="nucleotide sequence ID" value="NZ_FPBO01000002.1"/>
</dbReference>
<dbReference type="STRING" id="1035707.SAMN05216552_1002140"/>
<evidence type="ECO:0000313" key="4">
    <source>
        <dbReference type="Proteomes" id="UP000199391"/>
    </source>
</evidence>
<dbReference type="InterPro" id="IPR029063">
    <property type="entry name" value="SAM-dependent_MTases_sf"/>
</dbReference>
<gene>
    <name evidence="3" type="ORF">SAMN05216552_1002140</name>
</gene>
<accession>A0A1I7FLY4</accession>
<evidence type="ECO:0000259" key="1">
    <source>
        <dbReference type="Pfam" id="PF10119"/>
    </source>
</evidence>
<dbReference type="CDD" id="cd02440">
    <property type="entry name" value="AdoMet_MTases"/>
    <property type="match status" value="1"/>
</dbReference>
<dbReference type="Proteomes" id="UP000199391">
    <property type="component" value="Unassembled WGS sequence"/>
</dbReference>
<dbReference type="SUPFAM" id="SSF53335">
    <property type="entry name" value="S-adenosyl-L-methionine-dependent methyltransferases"/>
    <property type="match status" value="1"/>
</dbReference>
<dbReference type="EMBL" id="FPBO01000002">
    <property type="protein sequence ID" value="SFU37193.1"/>
    <property type="molecule type" value="Genomic_DNA"/>
</dbReference>
<dbReference type="AlphaFoldDB" id="A0A1I7FLY4"/>
<protein>
    <submittedName>
        <fullName evidence="3">Methyltransferase domain-containing protein</fullName>
    </submittedName>
</protein>
<dbReference type="GO" id="GO:0008168">
    <property type="term" value="F:methyltransferase activity"/>
    <property type="evidence" value="ECO:0007669"/>
    <property type="project" value="UniProtKB-KW"/>
</dbReference>
<evidence type="ECO:0000259" key="2">
    <source>
        <dbReference type="Pfam" id="PF13847"/>
    </source>
</evidence>
<sequence>MDWTEGYNSEVEYTCGYYPEQSPAQLNLVCAAHGVEPVPLGDGFTYCELGFGRGLTVTALAAAHPRGRFYAADFNPAHVSGARELARAAGLDNLTLLEASFETLADGGHELPGFDFITLHGIYTWVTPANQAHIVRFIDRYLKPGGVVYVSYNAMPGWTAALPLQRLLVEFADTHPDRGDAQFQAGTRLLQRMDALQAGYFTGNPGAKQRLAAIEQGDRHYLVHEYMHRQWQPLYHADVVRDLAAAKLDFAGSSDLSLRYPDLVFDAERLGLIGGMKTPVMRETMKDYLLNTGFRKDVFVRGARRMTSLRQAECLGAATLHLTRPRGETTLKLKLTFGELEGVPGLYEPVLDALAQRPHSIAELRALPALAGQSHANVTQIAVLLTASGQTAIGWGAAGDAAGDTQAALALNRALARLARYGDDHKILCSPALGGGLQASHIERLVYLALSEGLDPDDSDGVGRRVWQAMREQGRYLQKDGVVLQSDADNLAALAPTVRRALTRQLPLWRQLGII</sequence>
<feature type="domain" description="Methyltransferase" evidence="2">
    <location>
        <begin position="42"/>
        <end position="154"/>
    </location>
</feature>
<reference evidence="4" key="1">
    <citation type="submission" date="2016-10" db="EMBL/GenBank/DDBJ databases">
        <authorList>
            <person name="Varghese N."/>
            <person name="Submissions S."/>
        </authorList>
    </citation>
    <scope>NUCLEOTIDE SEQUENCE [LARGE SCALE GENOMIC DNA]</scope>
    <source>
        <strain evidence="4">CGMCC 1.11014</strain>
    </source>
</reference>
<dbReference type="InterPro" id="IPR018773">
    <property type="entry name" value="MeTrfase_reg_dom_prd"/>
</dbReference>
<name>A0A1I7FLY4_9BURK</name>
<organism evidence="3 4">
    <name type="scientific">Pseudoduganella namucuonensis</name>
    <dbReference type="NCBI Taxonomy" id="1035707"/>
    <lineage>
        <taxon>Bacteria</taxon>
        <taxon>Pseudomonadati</taxon>
        <taxon>Pseudomonadota</taxon>
        <taxon>Betaproteobacteria</taxon>
        <taxon>Burkholderiales</taxon>
        <taxon>Oxalobacteraceae</taxon>
        <taxon>Telluria group</taxon>
        <taxon>Pseudoduganella</taxon>
    </lineage>
</organism>
<dbReference type="Pfam" id="PF10119">
    <property type="entry name" value="MethyTransf_Reg"/>
    <property type="match status" value="1"/>
</dbReference>
<keyword evidence="4" id="KW-1185">Reference proteome</keyword>
<keyword evidence="3" id="KW-0808">Transferase</keyword>
<keyword evidence="3" id="KW-0489">Methyltransferase</keyword>
<dbReference type="InterPro" id="IPR025714">
    <property type="entry name" value="Methyltranfer_dom"/>
</dbReference>
<dbReference type="GO" id="GO:0032259">
    <property type="term" value="P:methylation"/>
    <property type="evidence" value="ECO:0007669"/>
    <property type="project" value="UniProtKB-KW"/>
</dbReference>